<evidence type="ECO:0000313" key="5">
    <source>
        <dbReference type="Proteomes" id="UP000316426"/>
    </source>
</evidence>
<dbReference type="RefSeq" id="WP_145115144.1">
    <property type="nucleotide sequence ID" value="NZ_CP036349.1"/>
</dbReference>
<dbReference type="EMBL" id="CP036349">
    <property type="protein sequence ID" value="QDV75619.1"/>
    <property type="molecule type" value="Genomic_DNA"/>
</dbReference>
<feature type="domain" description="PRC-barrel" evidence="3">
    <location>
        <begin position="63"/>
        <end position="140"/>
    </location>
</feature>
<feature type="chain" id="PRO_5021815781" evidence="2">
    <location>
        <begin position="22"/>
        <end position="185"/>
    </location>
</feature>
<name>A0A518KCY2_9BACT</name>
<feature type="signal peptide" evidence="2">
    <location>
        <begin position="1"/>
        <end position="21"/>
    </location>
</feature>
<keyword evidence="2" id="KW-0732">Signal</keyword>
<proteinExistence type="predicted"/>
<dbReference type="Gene3D" id="2.30.30.240">
    <property type="entry name" value="PRC-barrel domain"/>
    <property type="match status" value="1"/>
</dbReference>
<dbReference type="InterPro" id="IPR011033">
    <property type="entry name" value="PRC_barrel-like_sf"/>
</dbReference>
<evidence type="ECO:0000259" key="3">
    <source>
        <dbReference type="Pfam" id="PF05239"/>
    </source>
</evidence>
<dbReference type="InterPro" id="IPR027275">
    <property type="entry name" value="PRC-brl_dom"/>
</dbReference>
<evidence type="ECO:0000256" key="2">
    <source>
        <dbReference type="SAM" id="SignalP"/>
    </source>
</evidence>
<sequence length="185" mass="20361" precursor="true">MKYSILSAALALGIAPAMLVAQQPANQPGVSQPYETNKAVADDRTVDRNEIDRADEVTPTGLIRASQMMNAAVYNNAEEQVGTISDVVLDQRTGQARYVALSTGGFLGLGDALHAIPFKSVKTQVHDGDEVFVLNIDAERLENAKGFDQDNWPNMGDRNWQQTNDRQYGDYDRQYGDSDRVAPQQ</sequence>
<feature type="compositionally biased region" description="Basic and acidic residues" evidence="1">
    <location>
        <begin position="167"/>
        <end position="185"/>
    </location>
</feature>
<dbReference type="PANTHER" id="PTHR36505:SF1">
    <property type="entry name" value="BLR1072 PROTEIN"/>
    <property type="match status" value="1"/>
</dbReference>
<protein>
    <submittedName>
        <fullName evidence="4">PRC-barrel domain protein</fullName>
    </submittedName>
</protein>
<gene>
    <name evidence="4" type="ORF">Spa11_38390</name>
</gene>
<accession>A0A518KCY2</accession>
<dbReference type="PANTHER" id="PTHR36505">
    <property type="entry name" value="BLR1072 PROTEIN"/>
    <property type="match status" value="1"/>
</dbReference>
<keyword evidence="5" id="KW-1185">Reference proteome</keyword>
<organism evidence="4 5">
    <name type="scientific">Botrimarina mediterranea</name>
    <dbReference type="NCBI Taxonomy" id="2528022"/>
    <lineage>
        <taxon>Bacteria</taxon>
        <taxon>Pseudomonadati</taxon>
        <taxon>Planctomycetota</taxon>
        <taxon>Planctomycetia</taxon>
        <taxon>Pirellulales</taxon>
        <taxon>Lacipirellulaceae</taxon>
        <taxon>Botrimarina</taxon>
    </lineage>
</organism>
<reference evidence="4 5" key="1">
    <citation type="submission" date="2019-02" db="EMBL/GenBank/DDBJ databases">
        <title>Deep-cultivation of Planctomycetes and their phenomic and genomic characterization uncovers novel biology.</title>
        <authorList>
            <person name="Wiegand S."/>
            <person name="Jogler M."/>
            <person name="Boedeker C."/>
            <person name="Pinto D."/>
            <person name="Vollmers J."/>
            <person name="Rivas-Marin E."/>
            <person name="Kohn T."/>
            <person name="Peeters S.H."/>
            <person name="Heuer A."/>
            <person name="Rast P."/>
            <person name="Oberbeckmann S."/>
            <person name="Bunk B."/>
            <person name="Jeske O."/>
            <person name="Meyerdierks A."/>
            <person name="Storesund J.E."/>
            <person name="Kallscheuer N."/>
            <person name="Luecker S."/>
            <person name="Lage O.M."/>
            <person name="Pohl T."/>
            <person name="Merkel B.J."/>
            <person name="Hornburger P."/>
            <person name="Mueller R.-W."/>
            <person name="Bruemmer F."/>
            <person name="Labrenz M."/>
            <person name="Spormann A.M."/>
            <person name="Op den Camp H."/>
            <person name="Overmann J."/>
            <person name="Amann R."/>
            <person name="Jetten M.S.M."/>
            <person name="Mascher T."/>
            <person name="Medema M.H."/>
            <person name="Devos D.P."/>
            <person name="Kaster A.-K."/>
            <person name="Ovreas L."/>
            <person name="Rohde M."/>
            <person name="Galperin M.Y."/>
            <person name="Jogler C."/>
        </authorList>
    </citation>
    <scope>NUCLEOTIDE SEQUENCE [LARGE SCALE GENOMIC DNA]</scope>
    <source>
        <strain evidence="4 5">Spa11</strain>
    </source>
</reference>
<dbReference type="Pfam" id="PF05239">
    <property type="entry name" value="PRC"/>
    <property type="match status" value="1"/>
</dbReference>
<dbReference type="AlphaFoldDB" id="A0A518KCY2"/>
<dbReference type="Proteomes" id="UP000316426">
    <property type="component" value="Chromosome"/>
</dbReference>
<evidence type="ECO:0000313" key="4">
    <source>
        <dbReference type="EMBL" id="QDV75619.1"/>
    </source>
</evidence>
<dbReference type="SUPFAM" id="SSF50346">
    <property type="entry name" value="PRC-barrel domain"/>
    <property type="match status" value="1"/>
</dbReference>
<dbReference type="KEGG" id="bmei:Spa11_38390"/>
<evidence type="ECO:0000256" key="1">
    <source>
        <dbReference type="SAM" id="MobiDB-lite"/>
    </source>
</evidence>
<feature type="region of interest" description="Disordered" evidence="1">
    <location>
        <begin position="145"/>
        <end position="185"/>
    </location>
</feature>